<dbReference type="GO" id="GO:0043164">
    <property type="term" value="P:Gram-negative-bacterium-type cell wall biogenesis"/>
    <property type="evidence" value="ECO:0007669"/>
    <property type="project" value="TreeGrafter"/>
</dbReference>
<dbReference type="PANTHER" id="PTHR30336">
    <property type="entry name" value="INNER MEMBRANE PROTEIN, PROBABLE PERMEASE"/>
    <property type="match status" value="1"/>
</dbReference>
<dbReference type="InterPro" id="IPR003848">
    <property type="entry name" value="DUF218"/>
</dbReference>
<accession>A0A3F3H004</accession>
<dbReference type="CDD" id="cd06259">
    <property type="entry name" value="YdcF-like"/>
    <property type="match status" value="1"/>
</dbReference>
<feature type="transmembrane region" description="Helical" evidence="1">
    <location>
        <begin position="149"/>
        <end position="170"/>
    </location>
</feature>
<feature type="transmembrane region" description="Helical" evidence="1">
    <location>
        <begin position="6"/>
        <end position="30"/>
    </location>
</feature>
<dbReference type="GO" id="GO:0000270">
    <property type="term" value="P:peptidoglycan metabolic process"/>
    <property type="evidence" value="ECO:0007669"/>
    <property type="project" value="TreeGrafter"/>
</dbReference>
<dbReference type="GO" id="GO:0005886">
    <property type="term" value="C:plasma membrane"/>
    <property type="evidence" value="ECO:0007669"/>
    <property type="project" value="TreeGrafter"/>
</dbReference>
<feature type="transmembrane region" description="Helical" evidence="1">
    <location>
        <begin position="37"/>
        <end position="61"/>
    </location>
</feature>
<feature type="transmembrane region" description="Helical" evidence="1">
    <location>
        <begin position="106"/>
        <end position="129"/>
    </location>
</feature>
<feature type="domain" description="DUF218" evidence="2">
    <location>
        <begin position="178"/>
        <end position="327"/>
    </location>
</feature>
<name>A0A3F3H004_9LACO</name>
<evidence type="ECO:0000256" key="1">
    <source>
        <dbReference type="SAM" id="Phobius"/>
    </source>
</evidence>
<feature type="transmembrane region" description="Helical" evidence="1">
    <location>
        <begin position="67"/>
        <end position="94"/>
    </location>
</feature>
<dbReference type="Proteomes" id="UP000064514">
    <property type="component" value="Unassembled WGS sequence"/>
</dbReference>
<dbReference type="InterPro" id="IPR051599">
    <property type="entry name" value="Cell_Envelope_Assoc"/>
</dbReference>
<evidence type="ECO:0000259" key="2">
    <source>
        <dbReference type="Pfam" id="PF02698"/>
    </source>
</evidence>
<dbReference type="RefSeq" id="WP_059393017.1">
    <property type="nucleotide sequence ID" value="NZ_DF968078.1"/>
</dbReference>
<dbReference type="Pfam" id="PF02698">
    <property type="entry name" value="DUF218"/>
    <property type="match status" value="1"/>
</dbReference>
<feature type="transmembrane region" description="Helical" evidence="1">
    <location>
        <begin position="335"/>
        <end position="351"/>
    </location>
</feature>
<evidence type="ECO:0000313" key="3">
    <source>
        <dbReference type="EMBL" id="GAP03462.1"/>
    </source>
</evidence>
<dbReference type="InterPro" id="IPR014729">
    <property type="entry name" value="Rossmann-like_a/b/a_fold"/>
</dbReference>
<protein>
    <submittedName>
        <fullName evidence="3">Integral membrane protein</fullName>
    </submittedName>
</protein>
<dbReference type="STRING" id="709323.GCA_001047135_00005"/>
<reference evidence="3" key="1">
    <citation type="journal article" date="2015" name="BMC Genomics">
        <title>Comparative genomics of Fructobacillus spp. and Leuconostoc spp. reveals niche-specific evolution of Fructobacillus spp.</title>
        <authorList>
            <person name="Endo A."/>
            <person name="Tanizawa Y."/>
            <person name="Tanaka N."/>
            <person name="Maeno S."/>
            <person name="Kumar H."/>
            <person name="Shiwa Y."/>
            <person name="Okada S."/>
            <person name="Yoshikawa H."/>
            <person name="Dicks L."/>
            <person name="Nakagawa J."/>
            <person name="Arita M."/>
        </authorList>
    </citation>
    <scope>NUCLEOTIDE SEQUENCE [LARGE SCALE GENOMIC DNA]</scope>
    <source>
        <strain evidence="3">F214-1</strain>
    </source>
</reference>
<sequence length="352" mass="39867">MSRLFSLLAIPLVLSLILTGFLTYALYLLVKKNRYRLLCGIVANFTILSYFITLTLILMFLNQPMLLRGYFVLVVIIAIPIILLTAISAYLFIFNGLVVWRRESHSLGNVLTLIIGFLLIIVPVGFHLLNHWWPHSKTITFLQNVSTFFVRYLLFWVLTFLMSFVITKLFRPKYDQEYVIVLGSGLIDGTKVSPLLGSRIQLAIDFQKAELKKTGKEVTLVMSGGQGGDEKLPEGIAMKKYAVEHGAPADQILVDDKSKNTFENMLFSKELLEERGFNLKKGIFTTSDYHVFRAAGYARLVGLNINGIGSKTSSYFLPNALIREYIAILLNHKRFHFLMALLIVLLSALIFV</sequence>
<dbReference type="AlphaFoldDB" id="A0A3F3H004"/>
<proteinExistence type="predicted"/>
<keyword evidence="1" id="KW-0812">Transmembrane</keyword>
<dbReference type="Gene3D" id="3.40.50.620">
    <property type="entry name" value="HUPs"/>
    <property type="match status" value="1"/>
</dbReference>
<organism evidence="3">
    <name type="scientific">Fructobacillus tropaeoli</name>
    <dbReference type="NCBI Taxonomy" id="709323"/>
    <lineage>
        <taxon>Bacteria</taxon>
        <taxon>Bacillati</taxon>
        <taxon>Bacillota</taxon>
        <taxon>Bacilli</taxon>
        <taxon>Lactobacillales</taxon>
        <taxon>Lactobacillaceae</taxon>
        <taxon>Fructobacillus</taxon>
    </lineage>
</organism>
<keyword evidence="1" id="KW-1133">Transmembrane helix</keyword>
<dbReference type="PANTHER" id="PTHR30336:SF18">
    <property type="entry name" value="MEMBRANE PROTEIN"/>
    <property type="match status" value="1"/>
</dbReference>
<dbReference type="EMBL" id="DF968078">
    <property type="protein sequence ID" value="GAP03462.1"/>
    <property type="molecule type" value="Genomic_DNA"/>
</dbReference>
<gene>
    <name evidence="3" type="ORF">FTRO_0010040</name>
</gene>
<keyword evidence="1" id="KW-0472">Membrane</keyword>